<dbReference type="Pfam" id="PF01694">
    <property type="entry name" value="Rhomboid"/>
    <property type="match status" value="1"/>
</dbReference>
<comment type="similarity">
    <text evidence="2">Belongs to the peptidase S54 family.</text>
</comment>
<evidence type="ECO:0000256" key="5">
    <source>
        <dbReference type="ARBA" id="ARBA00022989"/>
    </source>
</evidence>
<dbReference type="Gene3D" id="1.20.1540.10">
    <property type="entry name" value="Rhomboid-like"/>
    <property type="match status" value="1"/>
</dbReference>
<dbReference type="InterPro" id="IPR022764">
    <property type="entry name" value="Peptidase_S54_rhomboid_dom"/>
</dbReference>
<protein>
    <submittedName>
        <fullName evidence="9">Rhomboid family intramembrane serine protease</fullName>
    </submittedName>
</protein>
<feature type="transmembrane region" description="Helical" evidence="7">
    <location>
        <begin position="104"/>
        <end position="124"/>
    </location>
</feature>
<feature type="transmembrane region" description="Helical" evidence="7">
    <location>
        <begin position="12"/>
        <end position="30"/>
    </location>
</feature>
<dbReference type="InterPro" id="IPR035952">
    <property type="entry name" value="Rhomboid-like_sf"/>
</dbReference>
<dbReference type="InterPro" id="IPR050925">
    <property type="entry name" value="Rhomboid_protease_S54"/>
</dbReference>
<evidence type="ECO:0000256" key="2">
    <source>
        <dbReference type="ARBA" id="ARBA00009045"/>
    </source>
</evidence>
<keyword evidence="9" id="KW-0645">Protease</keyword>
<keyword evidence="5 7" id="KW-1133">Transmembrane helix</keyword>
<dbReference type="AlphaFoldDB" id="A0A7C1BE77"/>
<comment type="caution">
    <text evidence="9">The sequence shown here is derived from an EMBL/GenBank/DDBJ whole genome shotgun (WGS) entry which is preliminary data.</text>
</comment>
<dbReference type="Proteomes" id="UP000885931">
    <property type="component" value="Unassembled WGS sequence"/>
</dbReference>
<evidence type="ECO:0000256" key="1">
    <source>
        <dbReference type="ARBA" id="ARBA00004141"/>
    </source>
</evidence>
<name>A0A7C1BE77_UNCW3</name>
<feature type="transmembrane region" description="Helical" evidence="7">
    <location>
        <begin position="203"/>
        <end position="223"/>
    </location>
</feature>
<proteinExistence type="inferred from homology"/>
<feature type="transmembrane region" description="Helical" evidence="7">
    <location>
        <begin position="72"/>
        <end position="92"/>
    </location>
</feature>
<evidence type="ECO:0000256" key="6">
    <source>
        <dbReference type="ARBA" id="ARBA00023136"/>
    </source>
</evidence>
<dbReference type="PANTHER" id="PTHR43731:SF14">
    <property type="entry name" value="PRESENILIN-ASSOCIATED RHOMBOID-LIKE PROTEIN, MITOCHONDRIAL"/>
    <property type="match status" value="1"/>
</dbReference>
<accession>A0A7C1BE77</accession>
<keyword evidence="6 7" id="KW-0472">Membrane</keyword>
<evidence type="ECO:0000256" key="4">
    <source>
        <dbReference type="ARBA" id="ARBA00022801"/>
    </source>
</evidence>
<comment type="subcellular location">
    <subcellularLocation>
        <location evidence="1">Membrane</location>
        <topology evidence="1">Multi-pass membrane protein</topology>
    </subcellularLocation>
</comment>
<keyword evidence="3 7" id="KW-0812">Transmembrane</keyword>
<dbReference type="EMBL" id="DRBW01000226">
    <property type="protein sequence ID" value="HDM90769.1"/>
    <property type="molecule type" value="Genomic_DNA"/>
</dbReference>
<evidence type="ECO:0000256" key="7">
    <source>
        <dbReference type="SAM" id="Phobius"/>
    </source>
</evidence>
<gene>
    <name evidence="9" type="ORF">ENG67_06160</name>
</gene>
<dbReference type="GO" id="GO:0004252">
    <property type="term" value="F:serine-type endopeptidase activity"/>
    <property type="evidence" value="ECO:0007669"/>
    <property type="project" value="InterPro"/>
</dbReference>
<evidence type="ECO:0000313" key="9">
    <source>
        <dbReference type="EMBL" id="HDM90769.1"/>
    </source>
</evidence>
<feature type="transmembrane region" description="Helical" evidence="7">
    <location>
        <begin position="136"/>
        <end position="157"/>
    </location>
</feature>
<dbReference type="PANTHER" id="PTHR43731">
    <property type="entry name" value="RHOMBOID PROTEASE"/>
    <property type="match status" value="1"/>
</dbReference>
<dbReference type="GO" id="GO:0006508">
    <property type="term" value="P:proteolysis"/>
    <property type="evidence" value="ECO:0007669"/>
    <property type="project" value="UniProtKB-KW"/>
</dbReference>
<dbReference type="SUPFAM" id="SSF144091">
    <property type="entry name" value="Rhomboid-like"/>
    <property type="match status" value="1"/>
</dbReference>
<evidence type="ECO:0000256" key="3">
    <source>
        <dbReference type="ARBA" id="ARBA00022692"/>
    </source>
</evidence>
<sequence length="238" mass="26439">MLPLKDDLPSRGNPYVNYALIAINVLVFLYELSLGKYLNAFILRYGVIPYEYTHFVDIYPPSAIPINLITSMFLHGGLMHIGGNMLYLWIFGDNVEDAMGHTRYLLFYLICGIAASFTHIIFSAGSKVPSIGASGAISGVLAAYLILYPKAGVLVLIPDPFTFGLFYRLAKIPALVVLSFWIVFQFSYGLLSLPASYGSKGGVAWFAHIGGFVTGLLLVKSFAKYKHLTPYYRYMSWT</sequence>
<reference evidence="9" key="1">
    <citation type="journal article" date="2020" name="mSystems">
        <title>Genome- and Community-Level Interaction Insights into Carbon Utilization and Element Cycling Functions of Hydrothermarchaeota in Hydrothermal Sediment.</title>
        <authorList>
            <person name="Zhou Z."/>
            <person name="Liu Y."/>
            <person name="Xu W."/>
            <person name="Pan J."/>
            <person name="Luo Z.H."/>
            <person name="Li M."/>
        </authorList>
    </citation>
    <scope>NUCLEOTIDE SEQUENCE [LARGE SCALE GENOMIC DNA]</scope>
    <source>
        <strain evidence="9">HyVt-237</strain>
    </source>
</reference>
<feature type="domain" description="Peptidase S54 rhomboid" evidence="8">
    <location>
        <begin position="67"/>
        <end position="219"/>
    </location>
</feature>
<dbReference type="FunFam" id="1.20.1540.10:FF:000027">
    <property type="entry name" value="Rhomboid family intramembrane serine protease"/>
    <property type="match status" value="1"/>
</dbReference>
<organism evidence="9">
    <name type="scientific">candidate division WOR-3 bacterium</name>
    <dbReference type="NCBI Taxonomy" id="2052148"/>
    <lineage>
        <taxon>Bacteria</taxon>
        <taxon>Bacteria division WOR-3</taxon>
    </lineage>
</organism>
<dbReference type="GO" id="GO:0016020">
    <property type="term" value="C:membrane"/>
    <property type="evidence" value="ECO:0007669"/>
    <property type="project" value="UniProtKB-SubCell"/>
</dbReference>
<evidence type="ECO:0000259" key="8">
    <source>
        <dbReference type="Pfam" id="PF01694"/>
    </source>
</evidence>
<keyword evidence="4" id="KW-0378">Hydrolase</keyword>
<feature type="transmembrane region" description="Helical" evidence="7">
    <location>
        <begin position="169"/>
        <end position="191"/>
    </location>
</feature>